<sequence>MSKLATISPETEPFVSQPIETTIIPIKGSPTNVHHSSGSVIISNEHFQELLSRIGNLTRTQSGIANPGALGLGAFALTTFMLSVFNAGSYLISDKLEPVVLPVALFYGGLAQFLAGMWEFKLNNTFGATAFTSYGAFWMSFAGYVHFILPQTYINILHMAIALFYGGLAQFLAGMWEFKLNNTFGATAFTSYRAFWMSFAGYVHFILPQIKEVGNAKKATGLFLLAWFIFTIIMNVAASRTSKFLFIVFSALNITFLLLIIGNLAGITLFINIGGWFGIITAFIAWYGCAAIVINSTFKKSLLPLGVSA</sequence>
<evidence type="ECO:0000256" key="6">
    <source>
        <dbReference type="SAM" id="Phobius"/>
    </source>
</evidence>
<dbReference type="Proteomes" id="UP000663889">
    <property type="component" value="Unassembled WGS sequence"/>
</dbReference>
<feature type="transmembrane region" description="Helical" evidence="6">
    <location>
        <begin position="244"/>
        <end position="267"/>
    </location>
</feature>
<feature type="transmembrane region" description="Helical" evidence="6">
    <location>
        <begin position="273"/>
        <end position="294"/>
    </location>
</feature>
<feature type="transmembrane region" description="Helical" evidence="6">
    <location>
        <begin position="153"/>
        <end position="172"/>
    </location>
</feature>
<comment type="similarity">
    <text evidence="2">Belongs to the acetate uptake transporter (AceTr) (TC 2.A.96) family.</text>
</comment>
<dbReference type="Pfam" id="PF01184">
    <property type="entry name" value="Gpr1_Fun34_YaaH"/>
    <property type="match status" value="2"/>
</dbReference>
<evidence type="ECO:0000256" key="2">
    <source>
        <dbReference type="ARBA" id="ARBA00005587"/>
    </source>
</evidence>
<feature type="transmembrane region" description="Helical" evidence="6">
    <location>
        <begin position="184"/>
        <end position="207"/>
    </location>
</feature>
<evidence type="ECO:0000313" key="7">
    <source>
        <dbReference type="EMBL" id="CAF0883275.1"/>
    </source>
</evidence>
<accession>A0A813YF14</accession>
<evidence type="ECO:0000256" key="1">
    <source>
        <dbReference type="ARBA" id="ARBA00004141"/>
    </source>
</evidence>
<keyword evidence="4 6" id="KW-1133">Transmembrane helix</keyword>
<dbReference type="NCBIfam" id="NF038013">
    <property type="entry name" value="AceTr_1"/>
    <property type="match status" value="2"/>
</dbReference>
<dbReference type="PANTHER" id="PTHR31123:SF1">
    <property type="entry name" value="ACCUMULATION OF DYADS PROTEIN 2-RELATED"/>
    <property type="match status" value="1"/>
</dbReference>
<comment type="caution">
    <text evidence="7">The sequence shown here is derived from an EMBL/GenBank/DDBJ whole genome shotgun (WGS) entry which is preliminary data.</text>
</comment>
<organism evidence="7 8">
    <name type="scientific">Rotaria sordida</name>
    <dbReference type="NCBI Taxonomy" id="392033"/>
    <lineage>
        <taxon>Eukaryota</taxon>
        <taxon>Metazoa</taxon>
        <taxon>Spiralia</taxon>
        <taxon>Gnathifera</taxon>
        <taxon>Rotifera</taxon>
        <taxon>Eurotatoria</taxon>
        <taxon>Bdelloidea</taxon>
        <taxon>Philodinida</taxon>
        <taxon>Philodinidae</taxon>
        <taxon>Rotaria</taxon>
    </lineage>
</organism>
<feature type="transmembrane region" description="Helical" evidence="6">
    <location>
        <begin position="99"/>
        <end position="118"/>
    </location>
</feature>
<feature type="transmembrane region" description="Helical" evidence="6">
    <location>
        <begin position="219"/>
        <end position="237"/>
    </location>
</feature>
<protein>
    <submittedName>
        <fullName evidence="7">Uncharacterized protein</fullName>
    </submittedName>
</protein>
<evidence type="ECO:0000256" key="4">
    <source>
        <dbReference type="ARBA" id="ARBA00022989"/>
    </source>
</evidence>
<name>A0A813YF14_9BILA</name>
<dbReference type="EMBL" id="CAJNOU010000139">
    <property type="protein sequence ID" value="CAF0883275.1"/>
    <property type="molecule type" value="Genomic_DNA"/>
</dbReference>
<evidence type="ECO:0000256" key="3">
    <source>
        <dbReference type="ARBA" id="ARBA00022692"/>
    </source>
</evidence>
<feature type="transmembrane region" description="Helical" evidence="6">
    <location>
        <begin position="69"/>
        <end position="93"/>
    </location>
</feature>
<keyword evidence="5 6" id="KW-0472">Membrane</keyword>
<proteinExistence type="inferred from homology"/>
<dbReference type="AlphaFoldDB" id="A0A813YF14"/>
<dbReference type="InterPro" id="IPR000791">
    <property type="entry name" value="Gpr1/Fun34/SatP-like"/>
</dbReference>
<gene>
    <name evidence="7" type="ORF">SEV965_LOCUS4731</name>
</gene>
<evidence type="ECO:0000256" key="5">
    <source>
        <dbReference type="ARBA" id="ARBA00023136"/>
    </source>
</evidence>
<dbReference type="InterPro" id="IPR051633">
    <property type="entry name" value="AceTr"/>
</dbReference>
<feature type="transmembrane region" description="Helical" evidence="6">
    <location>
        <begin position="125"/>
        <end position="147"/>
    </location>
</feature>
<evidence type="ECO:0000313" key="8">
    <source>
        <dbReference type="Proteomes" id="UP000663889"/>
    </source>
</evidence>
<dbReference type="GO" id="GO:0005886">
    <property type="term" value="C:plasma membrane"/>
    <property type="evidence" value="ECO:0007669"/>
    <property type="project" value="TreeGrafter"/>
</dbReference>
<keyword evidence="3 6" id="KW-0812">Transmembrane</keyword>
<dbReference type="PANTHER" id="PTHR31123">
    <property type="entry name" value="ACCUMULATION OF DYADS PROTEIN 2-RELATED"/>
    <property type="match status" value="1"/>
</dbReference>
<comment type="subcellular location">
    <subcellularLocation>
        <location evidence="1">Membrane</location>
        <topology evidence="1">Multi-pass membrane protein</topology>
    </subcellularLocation>
</comment>
<reference evidence="7" key="1">
    <citation type="submission" date="2021-02" db="EMBL/GenBank/DDBJ databases">
        <authorList>
            <person name="Nowell W R."/>
        </authorList>
    </citation>
    <scope>NUCLEOTIDE SEQUENCE</scope>
</reference>
<dbReference type="GO" id="GO:0015123">
    <property type="term" value="F:acetate transmembrane transporter activity"/>
    <property type="evidence" value="ECO:0007669"/>
    <property type="project" value="TreeGrafter"/>
</dbReference>